<name>A0A1Q8X541_9ACTO</name>
<dbReference type="Gene3D" id="3.40.50.300">
    <property type="entry name" value="P-loop containing nucleotide triphosphate hydrolases"/>
    <property type="match status" value="2"/>
</dbReference>
<proteinExistence type="predicted"/>
<evidence type="ECO:0000256" key="2">
    <source>
        <dbReference type="ARBA" id="ARBA00022840"/>
    </source>
</evidence>
<dbReference type="GO" id="GO:0043138">
    <property type="term" value="F:3'-5' DNA helicase activity"/>
    <property type="evidence" value="ECO:0007669"/>
    <property type="project" value="TreeGrafter"/>
</dbReference>
<dbReference type="GO" id="GO:0005524">
    <property type="term" value="F:ATP binding"/>
    <property type="evidence" value="ECO:0007669"/>
    <property type="project" value="UniProtKB-KW"/>
</dbReference>
<evidence type="ECO:0000259" key="5">
    <source>
        <dbReference type="PROSITE" id="PS51192"/>
    </source>
</evidence>
<dbReference type="Proteomes" id="UP000186769">
    <property type="component" value="Unassembled WGS sequence"/>
</dbReference>
<organism evidence="7 8">
    <name type="scientific">Actinomyces oris</name>
    <dbReference type="NCBI Taxonomy" id="544580"/>
    <lineage>
        <taxon>Bacteria</taxon>
        <taxon>Bacillati</taxon>
        <taxon>Actinomycetota</taxon>
        <taxon>Actinomycetes</taxon>
        <taxon>Actinomycetales</taxon>
        <taxon>Actinomycetaceae</taxon>
        <taxon>Actinomyces</taxon>
    </lineage>
</organism>
<evidence type="ECO:0000256" key="1">
    <source>
        <dbReference type="ARBA" id="ARBA00022741"/>
    </source>
</evidence>
<evidence type="ECO:0000313" key="7">
    <source>
        <dbReference type="EMBL" id="OLO75471.1"/>
    </source>
</evidence>
<dbReference type="Pfam" id="PF00270">
    <property type="entry name" value="DEAD"/>
    <property type="match status" value="1"/>
</dbReference>
<dbReference type="GO" id="GO:0006289">
    <property type="term" value="P:nucleotide-excision repair"/>
    <property type="evidence" value="ECO:0007669"/>
    <property type="project" value="TreeGrafter"/>
</dbReference>
<evidence type="ECO:0000313" key="8">
    <source>
        <dbReference type="Proteomes" id="UP000186769"/>
    </source>
</evidence>
<dbReference type="InterPro" id="IPR001650">
    <property type="entry name" value="Helicase_C-like"/>
</dbReference>
<dbReference type="SMART" id="SM00490">
    <property type="entry name" value="HELICc"/>
    <property type="match status" value="1"/>
</dbReference>
<dbReference type="GO" id="GO:0036297">
    <property type="term" value="P:interstrand cross-link repair"/>
    <property type="evidence" value="ECO:0007669"/>
    <property type="project" value="TreeGrafter"/>
</dbReference>
<dbReference type="SMART" id="SM00487">
    <property type="entry name" value="DEXDc"/>
    <property type="match status" value="1"/>
</dbReference>
<feature type="domain" description="Helicase ATP-binding" evidence="5">
    <location>
        <begin position="105"/>
        <end position="295"/>
    </location>
</feature>
<comment type="caution">
    <text evidence="7">The sequence shown here is derived from an EMBL/GenBank/DDBJ whole genome shotgun (WGS) entry which is preliminary data.</text>
</comment>
<dbReference type="EMBL" id="MSKW01000019">
    <property type="protein sequence ID" value="OLO75471.1"/>
    <property type="molecule type" value="Genomic_DNA"/>
</dbReference>
<dbReference type="InterPro" id="IPR011545">
    <property type="entry name" value="DEAD/DEAH_box_helicase_dom"/>
</dbReference>
<dbReference type="PROSITE" id="PS51192">
    <property type="entry name" value="HELICASE_ATP_BIND_1"/>
    <property type="match status" value="1"/>
</dbReference>
<reference evidence="7 8" key="1">
    <citation type="submission" date="2016-12" db="EMBL/GenBank/DDBJ databases">
        <title>Genomic comparison of strains in the 'Actinomyces naeslundii' group.</title>
        <authorList>
            <person name="Mughal S.R."/>
            <person name="Do T."/>
            <person name="Gilbert S.C."/>
            <person name="Witherden E.A."/>
            <person name="Didelot X."/>
            <person name="Beighton D."/>
        </authorList>
    </citation>
    <scope>NUCLEOTIDE SEQUENCE [LARGE SCALE GENOMIC DNA]</scope>
    <source>
        <strain evidence="7 8">G53E</strain>
    </source>
</reference>
<dbReference type="SUPFAM" id="SSF52540">
    <property type="entry name" value="P-loop containing nucleoside triphosphate hydrolases"/>
    <property type="match status" value="2"/>
</dbReference>
<evidence type="ECO:0000259" key="6">
    <source>
        <dbReference type="PROSITE" id="PS51194"/>
    </source>
</evidence>
<dbReference type="RefSeq" id="WP_075415203.1">
    <property type="nucleotide sequence ID" value="NZ_MSKW01000019.1"/>
</dbReference>
<keyword evidence="1" id="KW-0547">Nucleotide-binding</keyword>
<evidence type="ECO:0000256" key="4">
    <source>
        <dbReference type="SAM" id="MobiDB-lite"/>
    </source>
</evidence>
<keyword evidence="3" id="KW-0175">Coiled coil</keyword>
<feature type="region of interest" description="Disordered" evidence="4">
    <location>
        <begin position="2085"/>
        <end position="2120"/>
    </location>
</feature>
<protein>
    <recommendedName>
        <fullName evidence="9">DEAD/DEAH box helicase</fullName>
    </recommendedName>
</protein>
<dbReference type="PROSITE" id="PS51194">
    <property type="entry name" value="HELICASE_CTER"/>
    <property type="match status" value="1"/>
</dbReference>
<feature type="coiled-coil region" evidence="3">
    <location>
        <begin position="1245"/>
        <end position="1296"/>
    </location>
</feature>
<dbReference type="GO" id="GO:0003676">
    <property type="term" value="F:nucleic acid binding"/>
    <property type="evidence" value="ECO:0007669"/>
    <property type="project" value="InterPro"/>
</dbReference>
<dbReference type="PANTHER" id="PTHR47957">
    <property type="entry name" value="ATP-DEPENDENT HELICASE HRQ1"/>
    <property type="match status" value="1"/>
</dbReference>
<dbReference type="Pfam" id="PF00271">
    <property type="entry name" value="Helicase_C"/>
    <property type="match status" value="1"/>
</dbReference>
<dbReference type="InterPro" id="IPR018973">
    <property type="entry name" value="MZB"/>
</dbReference>
<feature type="domain" description="Helicase C-terminal" evidence="6">
    <location>
        <begin position="976"/>
        <end position="1135"/>
    </location>
</feature>
<sequence length="2232" mass="245459">MKTRSNGRPRHAAFSPTLPTVLAEDVREGLTEYLSTTYALSDPAAREALTTYLSDPTNGIFRGPYLRMRPPFRGAPQGWCNPLGWLPDGFTPYAHQVRAFERLSTYREHIPQPTLVTTGTGSGKTESFLLPLLDHARRTRARGTQGITALVLYPMNALVTDQARRMAHLISSDVALHGLRVGVYIGGNGKQRSMGAEHVIDHRETLRAQPPQILLTNYKMLDLLLMNPTHAPLLAGADTSLTYLVLDEFHTYDGAQGTDVAMLLRRLGARLGVARPGRPLGDVVPVATSATLGDSGTDPDSTQPIRNLAQTVFGRPFPHESVITEDRLSAKEAFPEETDRAFPPITPDSLTAIPFPDSSRPATFKTLAEVVLALDGNDDGPETEGYDDPHVIGTLLSHHSLTRSLLEVAGNGPVHIDEVLRSISSGFVPWYFTDPIRRRVSVSALSKLLALYSYARVGGSNGHRPLLDLQVQMWVRDVGHLLREVSTAPSFVWEEDADDDRIHLPAVYCRSCGASGWATVNQVGSDVIDAKARSIWRAGLEQSAQMRFLMRAKSFDGTSGGTLSPELCWLDPNGPQIHSGFVTDEAVKERSVLIHRPLSGKDAANQTCPTCRTRDSVRFIGASATTLLSVALSQVFGSTHLPEKEKKTLVFTDSVQDAAHRAAFIESRAFRFNLRSALIRSLRVLDGVSDLETLSRVVGNGGMVEDKPSSSRRHERNQGLYLVAPPDLVRRRDWEGDWLAYDTGGARHKALAQRLGQEAHLEVGLYSRTGRTLELTGTWSVDIDLPLNRVALTMRDGHQQLAPQLEGTQSPLIDYERWILGILDHLRLAGGISHPWLARYRKEGGNAWWITGGASTSPMRRFYRNGSLPGFLTTSYATGDSDMLTMSGAENTWLGDWTRRCLHLASGTAGTLQRRLLADLAELLVEYGVLDCESAPEGRTYGLIPSKVILNLEQTGNLPALRCSECGYHLPAPAGRLNQWADACCPRLRCNGTMVVEKHSSETNYYRNMYHSGRLRPIVAREHTGLLERDERENLERSFIKQEIGSAPNVLTCTPTLELGVDIGDLSVVSLASLPRTPASYLQRVGRAGRSDGNALVLAVLRPNARTAAFIKDPLSLIGGSVRPPAAYLHAGELLARQLVAFTLDNTLGTTLPRPPSFFTDIVKQWKAAHSHRIIIGAPASEPCWIEVLADYVRDHAETIIEDFLSLFPPEVSTSEQTRQHLLDYCHLRLRSQLENAVEHRIHEEKQLEDRLERARDILNNLEGRGHLDEAEIQDLERCRGEYKGLSARLEHLRSRQESNETFMSLAREGILPGYNLLDDTTLLDAHLWWRQDVPSTTTANGGGEISGMDYQVSRPAQTALTELAPGAYFYARGRRLRVDSLDTHGAGEDAPQKVGICPACGWAGALETDRCLVCGGTRIRDVSQSVEMMPLRKVGAFARVDDATITEAMDERNQTPFTIAWAIEPGQSEKAWRLTQRTFGAEYLPQAVIRTYNLGRLGRSGDRIEVSGVDYVAPGFITCSSCGVVDESAEIDSDSDQSGHGALFLNGWAKPAARSCHRRTKPQSHAGVRHRGYCSTRKGHKPSWQRLYLRHELRTQAIRLLLPETCATSVSEQIAIKAAVLLGVREDLGGDPQHLEVATVPVRGRAGESRFHLVLYDTVPGGTGYLDQYATTDGLFKVLALAWRVLESCSCEATAKDGCHRCVHSVLPSGDIPDSSRKASLAAVVDLLDAYHDENSIETIDRLDDIAVEMRSESVLEANFRSYLTDWVSSVHGTTVSSLGTGGFMNLRISVPSYRDGEILTWDVKAQRRTKDTTPDYTFDLRSGSGDGARIDLYLDGHEFHSTSGDRNRTADDARYRTRLREDGSLVWSLSWQDVEDASTVLRNPARAIDETWMDTALRQALTTGIDDPRRKLLWGNPVDLLMGILQDPFALLWADGAATISRALLVGQGGNRHGVNPPLAVTRHRLRNVTGVLLSGGTTDNSSQPQVGAAFRQGLSGLPMVLMADAGSPDPEASLSAVIRLDDREEAVVSDGHKERWQDWLRWSNVLQMLVVVPGASAQAGRAFIMDTTTADLLSSIPIPLAEKPEAVDETPSADAAPTGFDREETSSNTSQQEQQEKWNEAFELIDPEIEPLLDQLHQRGAPCPLVGEEIDDGRALWPVELWWQELNVAVVPGSQAEIETERDRALRSAGVTVFHAGSTDAETVLAVLFPCGGLNRLGQPSNPVVEGDH</sequence>
<evidence type="ECO:0000256" key="3">
    <source>
        <dbReference type="SAM" id="Coils"/>
    </source>
</evidence>
<dbReference type="InterPro" id="IPR014001">
    <property type="entry name" value="Helicase_ATP-bd"/>
</dbReference>
<evidence type="ECO:0008006" key="9">
    <source>
        <dbReference type="Google" id="ProtNLM"/>
    </source>
</evidence>
<dbReference type="InterPro" id="IPR027417">
    <property type="entry name" value="P-loop_NTPase"/>
</dbReference>
<dbReference type="PANTHER" id="PTHR47957:SF3">
    <property type="entry name" value="ATP-DEPENDENT HELICASE HRQ1"/>
    <property type="match status" value="1"/>
</dbReference>
<gene>
    <name evidence="7" type="ORF">BKH15_10170</name>
</gene>
<keyword evidence="2" id="KW-0067">ATP-binding</keyword>
<dbReference type="Pfam" id="PF09369">
    <property type="entry name" value="MZB"/>
    <property type="match status" value="1"/>
</dbReference>
<accession>A0A1Q8X541</accession>